<keyword evidence="4" id="KW-1185">Reference proteome</keyword>
<feature type="compositionally biased region" description="Low complexity" evidence="1">
    <location>
        <begin position="103"/>
        <end position="128"/>
    </location>
</feature>
<name>A0A084GGA6_PSEDA</name>
<dbReference type="VEuPathDB" id="FungiDB:SAPIO_CDS0679"/>
<feature type="compositionally biased region" description="Polar residues" evidence="1">
    <location>
        <begin position="221"/>
        <end position="233"/>
    </location>
</feature>
<dbReference type="HOGENOM" id="CLU_093250_0_0_1"/>
<evidence type="ECO:0000313" key="4">
    <source>
        <dbReference type="Proteomes" id="UP000028545"/>
    </source>
</evidence>
<gene>
    <name evidence="3" type="ORF">SAPIO_CDS0679</name>
</gene>
<organism evidence="3 4">
    <name type="scientific">Pseudallescheria apiosperma</name>
    <name type="common">Scedosporium apiospermum</name>
    <dbReference type="NCBI Taxonomy" id="563466"/>
    <lineage>
        <taxon>Eukaryota</taxon>
        <taxon>Fungi</taxon>
        <taxon>Dikarya</taxon>
        <taxon>Ascomycota</taxon>
        <taxon>Pezizomycotina</taxon>
        <taxon>Sordariomycetes</taxon>
        <taxon>Hypocreomycetidae</taxon>
        <taxon>Microascales</taxon>
        <taxon>Microascaceae</taxon>
        <taxon>Scedosporium</taxon>
    </lineage>
</organism>
<dbReference type="EMBL" id="JOWA01000033">
    <property type="protein sequence ID" value="KEZ46368.1"/>
    <property type="molecule type" value="Genomic_DNA"/>
</dbReference>
<evidence type="ECO:0000313" key="3">
    <source>
        <dbReference type="EMBL" id="KEZ46368.1"/>
    </source>
</evidence>
<comment type="caution">
    <text evidence="3">The sequence shown here is derived from an EMBL/GenBank/DDBJ whole genome shotgun (WGS) entry which is preliminary data.</text>
</comment>
<dbReference type="AlphaFoldDB" id="A0A084GGA6"/>
<proteinExistence type="predicted"/>
<feature type="compositionally biased region" description="Low complexity" evidence="1">
    <location>
        <begin position="209"/>
        <end position="219"/>
    </location>
</feature>
<feature type="region of interest" description="Disordered" evidence="1">
    <location>
        <begin position="102"/>
        <end position="135"/>
    </location>
</feature>
<dbReference type="OMA" id="SWWSTHY"/>
<evidence type="ECO:0008006" key="5">
    <source>
        <dbReference type="Google" id="ProtNLM"/>
    </source>
</evidence>
<feature type="region of interest" description="Disordered" evidence="1">
    <location>
        <begin position="189"/>
        <end position="263"/>
    </location>
</feature>
<dbReference type="RefSeq" id="XP_016646167.1">
    <property type="nucleotide sequence ID" value="XM_016783401.1"/>
</dbReference>
<keyword evidence="2" id="KW-1133">Transmembrane helix</keyword>
<dbReference type="GeneID" id="27718831"/>
<sequence length="263" mass="27641">MTTPVTQIAPYDQWPQCAFYCGPVHDAEGGCVDPVLPGADEASANACFCGNSALFGFKAGLHNVCDNICKGAGEDQTAALVTIQNWYADTCNLPEKFSAQNQGSTSAATGNTADTNTGDTNTADTGTSIGTSSGAIPVQAGTGGTWLENHLRWIIMAIVIVVGIIVIWIGACLWRRHYLKKKERQKGLGKLPAHDSWGPGAAPPDHHGAPAPGLFLPPGTHRTSNRGSTHGSQTTTEKTTPPPPAASRSRSPKLRKWVSGDKV</sequence>
<dbReference type="OrthoDB" id="5426355at2759"/>
<protein>
    <recommendedName>
        <fullName evidence="5">Integral membrane protein</fullName>
    </recommendedName>
</protein>
<dbReference type="Proteomes" id="UP000028545">
    <property type="component" value="Unassembled WGS sequence"/>
</dbReference>
<reference evidence="3 4" key="1">
    <citation type="journal article" date="2014" name="Genome Announc.">
        <title>Draft genome sequence of the pathogenic fungus Scedosporium apiospermum.</title>
        <authorList>
            <person name="Vandeputte P."/>
            <person name="Ghamrawi S."/>
            <person name="Rechenmann M."/>
            <person name="Iltis A."/>
            <person name="Giraud S."/>
            <person name="Fleury M."/>
            <person name="Thornton C."/>
            <person name="Delhaes L."/>
            <person name="Meyer W."/>
            <person name="Papon N."/>
            <person name="Bouchara J.P."/>
        </authorList>
    </citation>
    <scope>NUCLEOTIDE SEQUENCE [LARGE SCALE GENOMIC DNA]</scope>
    <source>
        <strain evidence="3 4">IHEM 14462</strain>
    </source>
</reference>
<evidence type="ECO:0000256" key="1">
    <source>
        <dbReference type="SAM" id="MobiDB-lite"/>
    </source>
</evidence>
<keyword evidence="2" id="KW-0472">Membrane</keyword>
<keyword evidence="2" id="KW-0812">Transmembrane</keyword>
<accession>A0A084GGA6</accession>
<dbReference type="KEGG" id="sapo:SAPIO_CDS0679"/>
<evidence type="ECO:0000256" key="2">
    <source>
        <dbReference type="SAM" id="Phobius"/>
    </source>
</evidence>
<feature type="transmembrane region" description="Helical" evidence="2">
    <location>
        <begin position="153"/>
        <end position="174"/>
    </location>
</feature>